<evidence type="ECO:0000313" key="5">
    <source>
        <dbReference type="Proteomes" id="UP001519309"/>
    </source>
</evidence>
<evidence type="ECO:0000313" key="2">
    <source>
        <dbReference type="EMBL" id="ANP51671.1"/>
    </source>
</evidence>
<sequence>MRDGKPADVTVPRIWAGVDKGPVTLLTGYQTPAEIRRMGAKRLESWLSNRKVSDAAALARRAVDAAQAQVTALPGEDLGSELVARPARVMMDHREEVTELDARIEARFRQHQDAEVILSLPGMDPTLGAEFIAATGGDLSTFGGPDRLAGFAPAPWDSGSGNLRRHRASPCQGSLTAAEQTRPVCGRAALRNSCSDQHR</sequence>
<proteinExistence type="predicted"/>
<evidence type="ECO:0000259" key="1">
    <source>
        <dbReference type="Pfam" id="PF02371"/>
    </source>
</evidence>
<dbReference type="EMBL" id="CP016279">
    <property type="protein sequence ID" value="ANP51671.1"/>
    <property type="molecule type" value="Genomic_DNA"/>
</dbReference>
<dbReference type="STRING" id="68214.AVL59_20585"/>
<organism evidence="2 4">
    <name type="scientific">Streptomyces griseochromogenes</name>
    <dbReference type="NCBI Taxonomy" id="68214"/>
    <lineage>
        <taxon>Bacteria</taxon>
        <taxon>Bacillati</taxon>
        <taxon>Actinomycetota</taxon>
        <taxon>Actinomycetes</taxon>
        <taxon>Kitasatosporales</taxon>
        <taxon>Streptomycetaceae</taxon>
        <taxon>Streptomyces</taxon>
    </lineage>
</organism>
<dbReference type="AlphaFoldDB" id="A0A1B1AYR2"/>
<dbReference type="Proteomes" id="UP001519309">
    <property type="component" value="Unassembled WGS sequence"/>
</dbReference>
<reference evidence="2 4" key="1">
    <citation type="submission" date="2016-06" db="EMBL/GenBank/DDBJ databases">
        <title>Complete genome sequence of Streptomyces griseochromogenes ATCC 14511, the Blasticidin S producer.</title>
        <authorList>
            <person name="Wu L."/>
        </authorList>
    </citation>
    <scope>NUCLEOTIDE SEQUENCE [LARGE SCALE GENOMIC DNA]</scope>
    <source>
        <strain evidence="2 4">ATCC 14511</strain>
    </source>
</reference>
<dbReference type="KEGG" id="sgs:AVL59_20585"/>
<keyword evidence="5" id="KW-1185">Reference proteome</keyword>
<dbReference type="Pfam" id="PF02371">
    <property type="entry name" value="Transposase_20"/>
    <property type="match status" value="1"/>
</dbReference>
<gene>
    <name evidence="2" type="ORF">AVL59_20585</name>
    <name evidence="3" type="ORF">J2Z21_007212</name>
</gene>
<dbReference type="EMBL" id="JAGGLP010000020">
    <property type="protein sequence ID" value="MBP2054209.1"/>
    <property type="molecule type" value="Genomic_DNA"/>
</dbReference>
<accession>A0A1B1AYR2</accession>
<reference evidence="3 5" key="2">
    <citation type="submission" date="2021-03" db="EMBL/GenBank/DDBJ databases">
        <title>Genomic Encyclopedia of Type Strains, Phase IV (KMG-IV): sequencing the most valuable type-strain genomes for metagenomic binning, comparative biology and taxonomic classification.</title>
        <authorList>
            <person name="Goeker M."/>
        </authorList>
    </citation>
    <scope>NUCLEOTIDE SEQUENCE [LARGE SCALE GENOMIC DNA]</scope>
    <source>
        <strain evidence="3 5">DSM 40499</strain>
    </source>
</reference>
<dbReference type="Proteomes" id="UP000092659">
    <property type="component" value="Chromosome"/>
</dbReference>
<feature type="domain" description="Transposase IS116/IS110/IS902 C-terminal" evidence="1">
    <location>
        <begin position="115"/>
        <end position="169"/>
    </location>
</feature>
<dbReference type="InterPro" id="IPR003346">
    <property type="entry name" value="Transposase_20"/>
</dbReference>
<dbReference type="OrthoDB" id="3188901at2"/>
<protein>
    <recommendedName>
        <fullName evidence="1">Transposase IS116/IS110/IS902 C-terminal domain-containing protein</fullName>
    </recommendedName>
</protein>
<evidence type="ECO:0000313" key="3">
    <source>
        <dbReference type="EMBL" id="MBP2054209.1"/>
    </source>
</evidence>
<name>A0A1B1AYR2_9ACTN</name>
<evidence type="ECO:0000313" key="4">
    <source>
        <dbReference type="Proteomes" id="UP000092659"/>
    </source>
</evidence>